<dbReference type="PANTHER" id="PTHR30258:SF3">
    <property type="entry name" value="SLL1921 PROTEIN"/>
    <property type="match status" value="1"/>
</dbReference>
<evidence type="ECO:0000313" key="6">
    <source>
        <dbReference type="Proteomes" id="UP000176222"/>
    </source>
</evidence>
<dbReference type="Pfam" id="PF00437">
    <property type="entry name" value="T2SSE"/>
    <property type="match status" value="1"/>
</dbReference>
<dbReference type="PROSITE" id="PS00662">
    <property type="entry name" value="T2SP_E"/>
    <property type="match status" value="1"/>
</dbReference>
<dbReference type="STRING" id="1802436.A2370_02660"/>
<organism evidence="5 6">
    <name type="scientific">Candidatus Vogelbacteria bacterium RIFOXYB1_FULL_42_16</name>
    <dbReference type="NCBI Taxonomy" id="1802436"/>
    <lineage>
        <taxon>Bacteria</taxon>
        <taxon>Candidatus Vogeliibacteriota</taxon>
    </lineage>
</organism>
<keyword evidence="3" id="KW-0067">ATP-binding</keyword>
<sequence>MYGEISASAASDAGLIKISDTQISDLAGQFKTLDEIRQALTTENMNAVKGSGISVILEMILAGSLATDASDIHFEPQDEQIRLRYRLDGVLLDIVDLDPKIYRQILARIKLVSGLKLNVKLSAQDGRFTIRANKTEIEIRTSVIPSAYGESIVMRVLNPKTIQLTFEKLGVEPKLYDIFAREIRKPNGLVLLTGPTGSGKTTTLYAFLREVNSTESKIITIEDPIEYHLEGVNQTQVNRAKGYTFLSGLRSALRQDPDIIMVGEIRDSETAKIAINSALTGHLVFSTLHTNNAAGAIPRFIDLGVNSKVLSSSLTLSIAQRLVRKLCDQCKKKVAPEPETKKFLEQVVESIKARRSDIQVPPVTKIYEPVGCPTCNGTGYKGREGIFEAILMDEAIGKVANENPDEREIRLAARPQGILEMRQDGILKVLSGRTSITELGRVVDLTGEII</sequence>
<evidence type="ECO:0000256" key="1">
    <source>
        <dbReference type="ARBA" id="ARBA00006611"/>
    </source>
</evidence>
<evidence type="ECO:0000313" key="5">
    <source>
        <dbReference type="EMBL" id="OHA57798.1"/>
    </source>
</evidence>
<dbReference type="Gene3D" id="3.30.450.90">
    <property type="match status" value="1"/>
</dbReference>
<dbReference type="SUPFAM" id="SSF52540">
    <property type="entry name" value="P-loop containing nucleoside triphosphate hydrolases"/>
    <property type="match status" value="1"/>
</dbReference>
<proteinExistence type="inferred from homology"/>
<dbReference type="InterPro" id="IPR003593">
    <property type="entry name" value="AAA+_ATPase"/>
</dbReference>
<comment type="similarity">
    <text evidence="1">Belongs to the GSP E family.</text>
</comment>
<reference evidence="5 6" key="1">
    <citation type="journal article" date="2016" name="Nat. Commun.">
        <title>Thousands of microbial genomes shed light on interconnected biogeochemical processes in an aquifer system.</title>
        <authorList>
            <person name="Anantharaman K."/>
            <person name="Brown C.T."/>
            <person name="Hug L.A."/>
            <person name="Sharon I."/>
            <person name="Castelle C.J."/>
            <person name="Probst A.J."/>
            <person name="Thomas B.C."/>
            <person name="Singh A."/>
            <person name="Wilkins M.J."/>
            <person name="Karaoz U."/>
            <person name="Brodie E.L."/>
            <person name="Williams K.H."/>
            <person name="Hubbard S.S."/>
            <person name="Banfield J.F."/>
        </authorList>
    </citation>
    <scope>NUCLEOTIDE SEQUENCE [LARGE SCALE GENOMIC DNA]</scope>
</reference>
<evidence type="ECO:0000256" key="3">
    <source>
        <dbReference type="ARBA" id="ARBA00022840"/>
    </source>
</evidence>
<comment type="caution">
    <text evidence="5">The sequence shown here is derived from an EMBL/GenBank/DDBJ whole genome shotgun (WGS) entry which is preliminary data.</text>
</comment>
<dbReference type="InterPro" id="IPR001482">
    <property type="entry name" value="T2SS/T4SS_dom"/>
</dbReference>
<protein>
    <recommendedName>
        <fullName evidence="4">Bacterial type II secretion system protein E domain-containing protein</fullName>
    </recommendedName>
</protein>
<dbReference type="EMBL" id="MHTH01000023">
    <property type="protein sequence ID" value="OHA57798.1"/>
    <property type="molecule type" value="Genomic_DNA"/>
</dbReference>
<dbReference type="CDD" id="cd01129">
    <property type="entry name" value="PulE-GspE-like"/>
    <property type="match status" value="1"/>
</dbReference>
<evidence type="ECO:0000256" key="2">
    <source>
        <dbReference type="ARBA" id="ARBA00022741"/>
    </source>
</evidence>
<dbReference type="SMART" id="SM00382">
    <property type="entry name" value="AAA"/>
    <property type="match status" value="1"/>
</dbReference>
<accession>A0A1G2QBD4</accession>
<gene>
    <name evidence="5" type="ORF">A2370_02660</name>
</gene>
<dbReference type="PANTHER" id="PTHR30258">
    <property type="entry name" value="TYPE II SECRETION SYSTEM PROTEIN GSPE-RELATED"/>
    <property type="match status" value="1"/>
</dbReference>
<dbReference type="GO" id="GO:0005524">
    <property type="term" value="F:ATP binding"/>
    <property type="evidence" value="ECO:0007669"/>
    <property type="project" value="UniProtKB-KW"/>
</dbReference>
<evidence type="ECO:0000259" key="4">
    <source>
        <dbReference type="PROSITE" id="PS00662"/>
    </source>
</evidence>
<dbReference type="AlphaFoldDB" id="A0A1G2QBD4"/>
<dbReference type="GO" id="GO:0016887">
    <property type="term" value="F:ATP hydrolysis activity"/>
    <property type="evidence" value="ECO:0007669"/>
    <property type="project" value="TreeGrafter"/>
</dbReference>
<dbReference type="Gene3D" id="3.40.50.300">
    <property type="entry name" value="P-loop containing nucleotide triphosphate hydrolases"/>
    <property type="match status" value="1"/>
</dbReference>
<dbReference type="GO" id="GO:0005886">
    <property type="term" value="C:plasma membrane"/>
    <property type="evidence" value="ECO:0007669"/>
    <property type="project" value="TreeGrafter"/>
</dbReference>
<dbReference type="InterPro" id="IPR027417">
    <property type="entry name" value="P-loop_NTPase"/>
</dbReference>
<feature type="domain" description="Bacterial type II secretion system protein E" evidence="4">
    <location>
        <begin position="253"/>
        <end position="267"/>
    </location>
</feature>
<dbReference type="Proteomes" id="UP000176222">
    <property type="component" value="Unassembled WGS sequence"/>
</dbReference>
<name>A0A1G2QBD4_9BACT</name>
<keyword evidence="2" id="KW-0547">Nucleotide-binding</keyword>